<dbReference type="AlphaFoldDB" id="A0A3D8P6I5"/>
<evidence type="ECO:0000313" key="2">
    <source>
        <dbReference type="Proteomes" id="UP000256329"/>
    </source>
</evidence>
<proteinExistence type="predicted"/>
<evidence type="ECO:0000313" key="1">
    <source>
        <dbReference type="EMBL" id="RDV83930.1"/>
    </source>
</evidence>
<dbReference type="InterPro" id="IPR045584">
    <property type="entry name" value="Pilin-like"/>
</dbReference>
<sequence length="146" mass="16288">MLLSFKNEKGSTLLELAVALTTLTLVAGMATAALFPFYQQCLDAARDIRVLGDLHSLSLTLDAYYIFHGEYPQDPEELELPLQSAPQKIEYVYRGGGDSYELVVLDDKGVEIAKIRGRKGTSTLEKGELKGMERIWPLISRRTYSS</sequence>
<keyword evidence="2" id="KW-1185">Reference proteome</keyword>
<protein>
    <recommendedName>
        <fullName evidence="3">Type II secretion system protein</fullName>
    </recommendedName>
</protein>
<dbReference type="RefSeq" id="WP_115792149.1">
    <property type="nucleotide sequence ID" value="NZ_QSLN01000003.1"/>
</dbReference>
<evidence type="ECO:0008006" key="3">
    <source>
        <dbReference type="Google" id="ProtNLM"/>
    </source>
</evidence>
<dbReference type="EMBL" id="QSLN01000003">
    <property type="protein sequence ID" value="RDV83930.1"/>
    <property type="molecule type" value="Genomic_DNA"/>
</dbReference>
<organism evidence="1 2">
    <name type="scientific">Ammonifex thiophilus</name>
    <dbReference type="NCBI Taxonomy" id="444093"/>
    <lineage>
        <taxon>Bacteria</taxon>
        <taxon>Bacillati</taxon>
        <taxon>Bacillota</taxon>
        <taxon>Clostridia</taxon>
        <taxon>Thermoanaerobacterales</taxon>
        <taxon>Thermoanaerobacteraceae</taxon>
        <taxon>Ammonifex</taxon>
    </lineage>
</organism>
<reference evidence="1 2" key="1">
    <citation type="submission" date="2018-08" db="EMBL/GenBank/DDBJ databases">
        <title>Form III RuBisCO-mediated autotrophy in Thermodesulfobium bacteria.</title>
        <authorList>
            <person name="Toshchakov S.V."/>
            <person name="Kublanov I.V."/>
            <person name="Frolov E."/>
            <person name="Bonch-Osmolovskaya E.A."/>
            <person name="Tourova T.P."/>
            <person name="Chernych N.A."/>
            <person name="Lebedinsky A.V."/>
        </authorList>
    </citation>
    <scope>NUCLEOTIDE SEQUENCE [LARGE SCALE GENOMIC DNA]</scope>
    <source>
        <strain evidence="1 2">SR</strain>
    </source>
</reference>
<dbReference type="Proteomes" id="UP000256329">
    <property type="component" value="Unassembled WGS sequence"/>
</dbReference>
<accession>A0A3D8P6I5</accession>
<dbReference type="SUPFAM" id="SSF54523">
    <property type="entry name" value="Pili subunits"/>
    <property type="match status" value="1"/>
</dbReference>
<comment type="caution">
    <text evidence="1">The sequence shown here is derived from an EMBL/GenBank/DDBJ whole genome shotgun (WGS) entry which is preliminary data.</text>
</comment>
<name>A0A3D8P6I5_9THEO</name>
<gene>
    <name evidence="1" type="ORF">DXX99_03595</name>
</gene>